<dbReference type="EMBL" id="CM042882">
    <property type="protein sequence ID" value="KAI4379963.1"/>
    <property type="molecule type" value="Genomic_DNA"/>
</dbReference>
<keyword evidence="2" id="KW-1185">Reference proteome</keyword>
<gene>
    <name evidence="1" type="ORF">MLD38_006199</name>
</gene>
<evidence type="ECO:0000313" key="2">
    <source>
        <dbReference type="Proteomes" id="UP001057402"/>
    </source>
</evidence>
<name>A0ACB9RLU8_9MYRT</name>
<evidence type="ECO:0000313" key="1">
    <source>
        <dbReference type="EMBL" id="KAI4379963.1"/>
    </source>
</evidence>
<organism evidence="1 2">
    <name type="scientific">Melastoma candidum</name>
    <dbReference type="NCBI Taxonomy" id="119954"/>
    <lineage>
        <taxon>Eukaryota</taxon>
        <taxon>Viridiplantae</taxon>
        <taxon>Streptophyta</taxon>
        <taxon>Embryophyta</taxon>
        <taxon>Tracheophyta</taxon>
        <taxon>Spermatophyta</taxon>
        <taxon>Magnoliopsida</taxon>
        <taxon>eudicotyledons</taxon>
        <taxon>Gunneridae</taxon>
        <taxon>Pentapetalae</taxon>
        <taxon>rosids</taxon>
        <taxon>malvids</taxon>
        <taxon>Myrtales</taxon>
        <taxon>Melastomataceae</taxon>
        <taxon>Melastomatoideae</taxon>
        <taxon>Melastomateae</taxon>
        <taxon>Melastoma</taxon>
    </lineage>
</organism>
<sequence length="165" mass="18045">MSTSFNRKCTLLTHYFKEKGCFSDLSLGLTIPTSTPPGGVGSVVLPRTATQVKSMDLFPQGVGFGSGEVTDNTSGSPRKAKTAPMTIFYAGQVLVFDDFPADKAKERDSLLRFLEKRKDRITTRASPYPQVKGRRRSKGESTGSGCPTPDPEEKSSWLSLWGQMD</sequence>
<protein>
    <submittedName>
        <fullName evidence="1">Uncharacterized protein</fullName>
    </submittedName>
</protein>
<reference evidence="2" key="1">
    <citation type="journal article" date="2023" name="Front. Plant Sci.">
        <title>Chromosomal-level genome assembly of Melastoma candidum provides insights into trichome evolution.</title>
        <authorList>
            <person name="Zhong Y."/>
            <person name="Wu W."/>
            <person name="Sun C."/>
            <person name="Zou P."/>
            <person name="Liu Y."/>
            <person name="Dai S."/>
            <person name="Zhou R."/>
        </authorList>
    </citation>
    <scope>NUCLEOTIDE SEQUENCE [LARGE SCALE GENOMIC DNA]</scope>
</reference>
<dbReference type="Proteomes" id="UP001057402">
    <property type="component" value="Chromosome 3"/>
</dbReference>
<accession>A0ACB9RLU8</accession>
<comment type="caution">
    <text evidence="1">The sequence shown here is derived from an EMBL/GenBank/DDBJ whole genome shotgun (WGS) entry which is preliminary data.</text>
</comment>
<proteinExistence type="predicted"/>